<evidence type="ECO:0000256" key="4">
    <source>
        <dbReference type="ARBA" id="ARBA00023125"/>
    </source>
</evidence>
<proteinExistence type="inferred from homology"/>
<gene>
    <name evidence="7" type="primary">CSON003427</name>
</gene>
<dbReference type="SMART" id="SM00533">
    <property type="entry name" value="MUTSd"/>
    <property type="match status" value="1"/>
</dbReference>
<dbReference type="PIRSF" id="PIRSF005813">
    <property type="entry name" value="MSH2"/>
    <property type="match status" value="1"/>
</dbReference>
<organism evidence="7">
    <name type="scientific">Culicoides sonorensis</name>
    <name type="common">Biting midge</name>
    <dbReference type="NCBI Taxonomy" id="179676"/>
    <lineage>
        <taxon>Eukaryota</taxon>
        <taxon>Metazoa</taxon>
        <taxon>Ecdysozoa</taxon>
        <taxon>Arthropoda</taxon>
        <taxon>Hexapoda</taxon>
        <taxon>Insecta</taxon>
        <taxon>Pterygota</taxon>
        <taxon>Neoptera</taxon>
        <taxon>Endopterygota</taxon>
        <taxon>Diptera</taxon>
        <taxon>Nematocera</taxon>
        <taxon>Chironomoidea</taxon>
        <taxon>Ceratopogonidae</taxon>
        <taxon>Ceratopogoninae</taxon>
        <taxon>Culicoides</taxon>
        <taxon>Monoculicoides</taxon>
    </lineage>
</organism>
<evidence type="ECO:0000259" key="5">
    <source>
        <dbReference type="PROSITE" id="PS00486"/>
    </source>
</evidence>
<name>A0A336MLD2_CULSO</name>
<dbReference type="EMBL" id="UFQS01001622">
    <property type="protein sequence ID" value="SSX11647.1"/>
    <property type="molecule type" value="Genomic_DNA"/>
</dbReference>
<dbReference type="Pfam" id="PF05192">
    <property type="entry name" value="MutS_III"/>
    <property type="match status" value="1"/>
</dbReference>
<dbReference type="SMART" id="SM00534">
    <property type="entry name" value="MUTSac"/>
    <property type="match status" value="1"/>
</dbReference>
<dbReference type="GO" id="GO:0006298">
    <property type="term" value="P:mismatch repair"/>
    <property type="evidence" value="ECO:0007669"/>
    <property type="project" value="InterPro"/>
</dbReference>
<dbReference type="OMA" id="HYFVQDC"/>
<accession>A0A336MLD2</accession>
<dbReference type="InterPro" id="IPR007696">
    <property type="entry name" value="DNA_mismatch_repair_MutS_core"/>
</dbReference>
<dbReference type="InterPro" id="IPR000432">
    <property type="entry name" value="DNA_mismatch_repair_MutS_C"/>
</dbReference>
<dbReference type="Gene3D" id="1.10.1420.10">
    <property type="match status" value="2"/>
</dbReference>
<evidence type="ECO:0000313" key="7">
    <source>
        <dbReference type="EMBL" id="SSX31212.1"/>
    </source>
</evidence>
<dbReference type="InterPro" id="IPR027417">
    <property type="entry name" value="P-loop_NTPase"/>
</dbReference>
<evidence type="ECO:0000256" key="2">
    <source>
        <dbReference type="ARBA" id="ARBA00022741"/>
    </source>
</evidence>
<dbReference type="EMBL" id="UFQT01001622">
    <property type="protein sequence ID" value="SSX31212.1"/>
    <property type="molecule type" value="Genomic_DNA"/>
</dbReference>
<dbReference type="GO" id="GO:0051026">
    <property type="term" value="P:chiasma assembly"/>
    <property type="evidence" value="ECO:0007669"/>
    <property type="project" value="TreeGrafter"/>
</dbReference>
<sequence length="805" mass="92040">MESKVKLLDNSTCEELTDCILSISWNSGVLGAVCYDMSTMEITIVQEIIDTRPDFMYLNNLLRQVCPSYLLINGTTTFTSEVLKFLDLPENFNYNTMRKQKNKPTRSNIQISPIDSRKSVIAKTRLSQLKLPGMPSDTSESSRLLYLSSIIPLNQSLVVYSFYTLLEYLEANFKKTFCEDSLIITNINTCQLKNQLMIDLSSLYGLQIFSSNPNQNLNEHKNKCNLFNVLNQCISSIGSNALKELVMSPTRDLKEIRVRQNTVEWCMMTKNFETVKKIRHHLRKIKNTSLLCKRIIYNMGKAHDIQLLKMSILNAYLICEECAKCCAADPEIENTIIKCLAEFTTESRTIKGVLFSLDKIVDLIVSKKENRFVVKTGLDLDLDRKKELLNSVKSSIYEPEQIKKLNLPNFVTDFYLVYMEGVGFVILVETEHANSDMFSNSSTNEPLDIIFRKDHRIYFKTSYCKELTSKYGNLYGEICCHEKRIFDRMVKYLIHTLPELIAVNKMCAKLDCLIGFASVAIQRQYVKPVMVNHKCLFIEQGRHPLIEIINNFKANDTNMNDTFPITILSASNASGKSVYMKQVALIAFMAHIGSFVPANNAKIGILDTIFTRIHCPESIHLDESSYFSDLKQMSFILMSATCNSLVLIDEFGKGTNVKEGQALLAACIENIANRKKGSSLAIISTHFHEIFKLINNSEKIILKTFKSITDEFGYRSLYELIEGYSSPKFSVYNETYNLFGKLLASSQTLRILDLDITYDMILATRLGFVLSLLYKFKQTKQLEINEIFNLFQEAKLARYNQSINF</sequence>
<keyword evidence="2" id="KW-0547">Nucleotide-binding</keyword>
<dbReference type="GO" id="GO:0005634">
    <property type="term" value="C:nucleus"/>
    <property type="evidence" value="ECO:0007669"/>
    <property type="project" value="TreeGrafter"/>
</dbReference>
<dbReference type="SUPFAM" id="SSF48334">
    <property type="entry name" value="DNA repair protein MutS, domain III"/>
    <property type="match status" value="1"/>
</dbReference>
<dbReference type="InterPro" id="IPR011184">
    <property type="entry name" value="DNA_mismatch_repair_Msh2"/>
</dbReference>
<dbReference type="VEuPathDB" id="VectorBase:CSON003427"/>
<comment type="similarity">
    <text evidence="1">Belongs to the DNA mismatch repair MutS family.</text>
</comment>
<dbReference type="InterPro" id="IPR036187">
    <property type="entry name" value="DNA_mismatch_repair_MutS_sf"/>
</dbReference>
<dbReference type="PANTHER" id="PTHR11361:SF20">
    <property type="entry name" value="MUTS PROTEIN HOMOLOG 5"/>
    <property type="match status" value="1"/>
</dbReference>
<dbReference type="Gene3D" id="3.40.50.300">
    <property type="entry name" value="P-loop containing nucleotide triphosphate hydrolases"/>
    <property type="match status" value="1"/>
</dbReference>
<dbReference type="GO" id="GO:0005524">
    <property type="term" value="F:ATP binding"/>
    <property type="evidence" value="ECO:0007669"/>
    <property type="project" value="UniProtKB-KW"/>
</dbReference>
<keyword evidence="4" id="KW-0238">DNA-binding</keyword>
<dbReference type="GO" id="GO:0140664">
    <property type="term" value="F:ATP-dependent DNA damage sensor activity"/>
    <property type="evidence" value="ECO:0007669"/>
    <property type="project" value="InterPro"/>
</dbReference>
<dbReference type="PROSITE" id="PS00486">
    <property type="entry name" value="DNA_MISMATCH_REPAIR_2"/>
    <property type="match status" value="1"/>
</dbReference>
<protein>
    <submittedName>
        <fullName evidence="7">CSON003427 protein</fullName>
    </submittedName>
</protein>
<dbReference type="InterPro" id="IPR045076">
    <property type="entry name" value="MutS"/>
</dbReference>
<reference evidence="7" key="2">
    <citation type="submission" date="2018-07" db="EMBL/GenBank/DDBJ databases">
        <authorList>
            <person name="Quirk P.G."/>
            <person name="Krulwich T.A."/>
        </authorList>
    </citation>
    <scope>NUCLEOTIDE SEQUENCE</scope>
</reference>
<dbReference type="GO" id="GO:0030983">
    <property type="term" value="F:mismatched DNA binding"/>
    <property type="evidence" value="ECO:0007669"/>
    <property type="project" value="InterPro"/>
</dbReference>
<feature type="domain" description="DNA mismatch repair proteins mutS family" evidence="5">
    <location>
        <begin position="644"/>
        <end position="660"/>
    </location>
</feature>
<dbReference type="Pfam" id="PF00488">
    <property type="entry name" value="MutS_V"/>
    <property type="match status" value="1"/>
</dbReference>
<reference evidence="6" key="1">
    <citation type="submission" date="2018-04" db="EMBL/GenBank/DDBJ databases">
        <authorList>
            <person name="Go L.Y."/>
            <person name="Mitchell J.A."/>
        </authorList>
    </citation>
    <scope>NUCLEOTIDE SEQUENCE</scope>
    <source>
        <tissue evidence="6">Whole organism</tissue>
    </source>
</reference>
<evidence type="ECO:0000313" key="6">
    <source>
        <dbReference type="EMBL" id="SSX11647.1"/>
    </source>
</evidence>
<dbReference type="AlphaFoldDB" id="A0A336MLD2"/>
<evidence type="ECO:0000256" key="3">
    <source>
        <dbReference type="ARBA" id="ARBA00022840"/>
    </source>
</evidence>
<dbReference type="PANTHER" id="PTHR11361">
    <property type="entry name" value="DNA MISMATCH REPAIR PROTEIN MUTS FAMILY MEMBER"/>
    <property type="match status" value="1"/>
</dbReference>
<evidence type="ECO:0000256" key="1">
    <source>
        <dbReference type="ARBA" id="ARBA00006271"/>
    </source>
</evidence>
<keyword evidence="3" id="KW-0067">ATP-binding</keyword>
<dbReference type="SUPFAM" id="SSF52540">
    <property type="entry name" value="P-loop containing nucleoside triphosphate hydrolases"/>
    <property type="match status" value="1"/>
</dbReference>